<dbReference type="OrthoDB" id="68611at2759"/>
<evidence type="ECO:0000256" key="4">
    <source>
        <dbReference type="ARBA" id="ARBA00022692"/>
    </source>
</evidence>
<keyword evidence="4 10" id="KW-0812">Transmembrane</keyword>
<name>A0A9Q0FKV6_9ROSI</name>
<sequence length="452" mass="50422">MLVLKSLRNNTRNRVVDTAKKAKKLAKDDPRRVIHSFKPLYEGFGDAAMWAVLTVVVVMEFSVGFGDEFFQRSADDEQANTADKSFLQGYKTILTSKSNEETMANVAGWEPFHGRFKFRHPWKQYLKVGTTTRQCAYKIEALSCYIGSNIQLWHMAHKRLSTICIGCVGALIICVFICPVWIGEDLHSSIASNIDKLGNFLVGFGDEFFQRSADDEQANTIDKSFLQGYKTILTSKSNEETMVNLARWEPFHGRFKFRHPWKQYLKVGATARQCAYKIEALSCYIGSNIQIPVEIRSKLEEKCTKISSETGKALKELATSVKTMTVRPTAESHIANSKEAAETLKTILNTGHCIDGAPLLEIIPTVTVASLLIDVVACTEDIAKSVETLARMARFMGAENTILAQQEEHPHLLHRGTVQPVSDGTNHVVVDIDRPSRGKPDIEDYSSAPVVG</sequence>
<accession>A0A9Q0FKV6</accession>
<gene>
    <name evidence="11" type="ORF">Tsubulata_028191</name>
</gene>
<comment type="similarity">
    <text evidence="2">Belongs to the aromatic acid exporter (TC 2.A.85) family.</text>
</comment>
<dbReference type="AlphaFoldDB" id="A0A9Q0FKV6"/>
<comment type="caution">
    <text evidence="11">The sequence shown here is derived from an EMBL/GenBank/DDBJ whole genome shotgun (WGS) entry which is preliminary data.</text>
</comment>
<dbReference type="GO" id="GO:0016020">
    <property type="term" value="C:membrane"/>
    <property type="evidence" value="ECO:0007669"/>
    <property type="project" value="UniProtKB-SubCell"/>
</dbReference>
<organism evidence="11 12">
    <name type="scientific">Turnera subulata</name>
    <dbReference type="NCBI Taxonomy" id="218843"/>
    <lineage>
        <taxon>Eukaryota</taxon>
        <taxon>Viridiplantae</taxon>
        <taxon>Streptophyta</taxon>
        <taxon>Embryophyta</taxon>
        <taxon>Tracheophyta</taxon>
        <taxon>Spermatophyta</taxon>
        <taxon>Magnoliopsida</taxon>
        <taxon>eudicotyledons</taxon>
        <taxon>Gunneridae</taxon>
        <taxon>Pentapetalae</taxon>
        <taxon>rosids</taxon>
        <taxon>fabids</taxon>
        <taxon>Malpighiales</taxon>
        <taxon>Passifloraceae</taxon>
        <taxon>Turnera</taxon>
    </lineage>
</organism>
<comment type="subcellular location">
    <subcellularLocation>
        <location evidence="1">Membrane</location>
        <topology evidence="1">Multi-pass membrane protein</topology>
    </subcellularLocation>
</comment>
<keyword evidence="7 10" id="KW-0472">Membrane</keyword>
<dbReference type="GO" id="GO:0015743">
    <property type="term" value="P:malate transport"/>
    <property type="evidence" value="ECO:0007669"/>
    <property type="project" value="InterPro"/>
</dbReference>
<dbReference type="EMBL" id="JAKUCV010004959">
    <property type="protein sequence ID" value="KAJ4833389.1"/>
    <property type="molecule type" value="Genomic_DNA"/>
</dbReference>
<evidence type="ECO:0000256" key="7">
    <source>
        <dbReference type="ARBA" id="ARBA00023136"/>
    </source>
</evidence>
<keyword evidence="12" id="KW-1185">Reference proteome</keyword>
<evidence type="ECO:0008006" key="13">
    <source>
        <dbReference type="Google" id="ProtNLM"/>
    </source>
</evidence>
<keyword evidence="3" id="KW-0813">Transport</keyword>
<keyword evidence="6" id="KW-0406">Ion transport</keyword>
<evidence type="ECO:0000256" key="9">
    <source>
        <dbReference type="SAM" id="MobiDB-lite"/>
    </source>
</evidence>
<dbReference type="Proteomes" id="UP001141552">
    <property type="component" value="Unassembled WGS sequence"/>
</dbReference>
<feature type="region of interest" description="Disordered" evidence="9">
    <location>
        <begin position="433"/>
        <end position="452"/>
    </location>
</feature>
<evidence type="ECO:0000256" key="1">
    <source>
        <dbReference type="ARBA" id="ARBA00004141"/>
    </source>
</evidence>
<feature type="transmembrane region" description="Helical" evidence="10">
    <location>
        <begin position="47"/>
        <end position="65"/>
    </location>
</feature>
<evidence type="ECO:0000256" key="6">
    <source>
        <dbReference type="ARBA" id="ARBA00023065"/>
    </source>
</evidence>
<evidence type="ECO:0000313" key="11">
    <source>
        <dbReference type="EMBL" id="KAJ4833389.1"/>
    </source>
</evidence>
<evidence type="ECO:0000256" key="2">
    <source>
        <dbReference type="ARBA" id="ARBA00007079"/>
    </source>
</evidence>
<dbReference type="PANTHER" id="PTHR31086">
    <property type="entry name" value="ALUMINUM-ACTIVATED MALATE TRANSPORTER 10"/>
    <property type="match status" value="1"/>
</dbReference>
<evidence type="ECO:0000256" key="8">
    <source>
        <dbReference type="ARBA" id="ARBA00023303"/>
    </source>
</evidence>
<reference evidence="11" key="2">
    <citation type="journal article" date="2023" name="Plants (Basel)">
        <title>Annotation of the Turnera subulata (Passifloraceae) Draft Genome Reveals the S-Locus Evolved after the Divergence of Turneroideae from Passifloroideae in a Stepwise Manner.</title>
        <authorList>
            <person name="Henning P.M."/>
            <person name="Roalson E.H."/>
            <person name="Mir W."/>
            <person name="McCubbin A.G."/>
            <person name="Shore J.S."/>
        </authorList>
    </citation>
    <scope>NUCLEOTIDE SEQUENCE</scope>
    <source>
        <strain evidence="11">F60SS</strain>
    </source>
</reference>
<evidence type="ECO:0000256" key="5">
    <source>
        <dbReference type="ARBA" id="ARBA00022989"/>
    </source>
</evidence>
<dbReference type="InterPro" id="IPR020966">
    <property type="entry name" value="ALMT"/>
</dbReference>
<evidence type="ECO:0000313" key="12">
    <source>
        <dbReference type="Proteomes" id="UP001141552"/>
    </source>
</evidence>
<feature type="compositionally biased region" description="Basic and acidic residues" evidence="9">
    <location>
        <begin position="433"/>
        <end position="442"/>
    </location>
</feature>
<protein>
    <recommendedName>
        <fullName evidence="13">Aluminum-activated malate transporter</fullName>
    </recommendedName>
</protein>
<keyword evidence="8" id="KW-0407">Ion channel</keyword>
<dbReference type="Pfam" id="PF11744">
    <property type="entry name" value="ALMT"/>
    <property type="match status" value="3"/>
</dbReference>
<proteinExistence type="inferred from homology"/>
<dbReference type="GO" id="GO:0034220">
    <property type="term" value="P:monoatomic ion transmembrane transport"/>
    <property type="evidence" value="ECO:0007669"/>
    <property type="project" value="UniProtKB-KW"/>
</dbReference>
<evidence type="ECO:0000256" key="10">
    <source>
        <dbReference type="SAM" id="Phobius"/>
    </source>
</evidence>
<evidence type="ECO:0000256" key="3">
    <source>
        <dbReference type="ARBA" id="ARBA00022448"/>
    </source>
</evidence>
<feature type="transmembrane region" description="Helical" evidence="10">
    <location>
        <begin position="160"/>
        <end position="182"/>
    </location>
</feature>
<keyword evidence="5 10" id="KW-1133">Transmembrane helix</keyword>
<reference evidence="11" key="1">
    <citation type="submission" date="2022-02" db="EMBL/GenBank/DDBJ databases">
        <authorList>
            <person name="Henning P.M."/>
            <person name="McCubbin A.G."/>
            <person name="Shore J.S."/>
        </authorList>
    </citation>
    <scope>NUCLEOTIDE SEQUENCE</scope>
    <source>
        <strain evidence="11">F60SS</strain>
        <tissue evidence="11">Leaves</tissue>
    </source>
</reference>